<dbReference type="InterPro" id="IPR019018">
    <property type="entry name" value="Rab-bd_FIP-RBD"/>
</dbReference>
<proteinExistence type="predicted"/>
<dbReference type="SUPFAM" id="SSF144270">
    <property type="entry name" value="Eferin C-derminal domain-like"/>
    <property type="match status" value="1"/>
</dbReference>
<gene>
    <name evidence="5" type="primary">LOC106808638</name>
</gene>
<dbReference type="PANTHER" id="PTHR15746:SF23">
    <property type="entry name" value="RAB11 INTERACTING PROTEIN, ISOFORM A"/>
    <property type="match status" value="1"/>
</dbReference>
<keyword evidence="4" id="KW-1185">Reference proteome</keyword>
<sequence length="370" mass="41420">MCQHVWVELGGRHDNKDSKYRGELEVRLTCIVRNHTEASPEQGKLKKAAAVGSSIFNVANSVGNKLNTLARRAAPSVQVSHDNVHDAREVQDDVITQVEDGHASSLFRKKSWIKKKSAKQAVPPVVSDISLDTKNVSSGKNMLSKWQPDIIRRRVSEHRMSLLDLTRLKSAKSKSLERHNSDLSDRGRRATIVGFPGEPCYARGVGRCGSVGDVTFMNRNVSKDGRRQDPQSCQVKPRRERLRTLVEAGARRHSLCSASSSDSEEVLRLVDAPDVTHTNAFAHFQQEQAVPLIPDEIISTYANMGREELLKIVCHQWSTIEKKAKLVHALEDYIDDLLVKVIETTPRILQMADEKTKATKAHAERHHSIV</sequence>
<dbReference type="PANTHER" id="PTHR15746">
    <property type="entry name" value="RAB11-RELATED"/>
    <property type="match status" value="1"/>
</dbReference>
<dbReference type="InterPro" id="IPR037789">
    <property type="entry name" value="FIP_classI"/>
</dbReference>
<evidence type="ECO:0000256" key="2">
    <source>
        <dbReference type="ARBA" id="ARBA00022553"/>
    </source>
</evidence>
<evidence type="ECO:0000313" key="4">
    <source>
        <dbReference type="Proteomes" id="UP000695022"/>
    </source>
</evidence>
<dbReference type="Gene3D" id="1.20.5.2440">
    <property type="match status" value="1"/>
</dbReference>
<reference evidence="5" key="1">
    <citation type="submission" date="2025-08" db="UniProtKB">
        <authorList>
            <consortium name="RefSeq"/>
        </authorList>
    </citation>
    <scope>IDENTIFICATION</scope>
</reference>
<dbReference type="RefSeq" id="XP_014666930.1">
    <property type="nucleotide sequence ID" value="XM_014811444.1"/>
</dbReference>
<dbReference type="InterPro" id="IPR037245">
    <property type="entry name" value="FIP-RBD_C_sf"/>
</dbReference>
<evidence type="ECO:0000256" key="1">
    <source>
        <dbReference type="ARBA" id="ARBA00022448"/>
    </source>
</evidence>
<keyword evidence="1" id="KW-0813">Transport</keyword>
<dbReference type="Pfam" id="PF09457">
    <property type="entry name" value="RBD-FIP"/>
    <property type="match status" value="1"/>
</dbReference>
<accession>A0ABM1E409</accession>
<evidence type="ECO:0000313" key="5">
    <source>
        <dbReference type="RefSeq" id="XP_014666930.1"/>
    </source>
</evidence>
<evidence type="ECO:0000259" key="3">
    <source>
        <dbReference type="PROSITE" id="PS51511"/>
    </source>
</evidence>
<dbReference type="Proteomes" id="UP000695022">
    <property type="component" value="Unplaced"/>
</dbReference>
<dbReference type="PROSITE" id="PS51511">
    <property type="entry name" value="FIP_RBD"/>
    <property type="match status" value="1"/>
</dbReference>
<name>A0ABM1E409_PRICU</name>
<feature type="domain" description="FIP-RBD" evidence="3">
    <location>
        <begin position="290"/>
        <end position="352"/>
    </location>
</feature>
<dbReference type="GeneID" id="106808638"/>
<protein>
    <submittedName>
        <fullName evidence="5">Uncharacterized protein LOC106808638</fullName>
    </submittedName>
</protein>
<keyword evidence="2" id="KW-0597">Phosphoprotein</keyword>
<organism evidence="4 5">
    <name type="scientific">Priapulus caudatus</name>
    <name type="common">Priapulid worm</name>
    <dbReference type="NCBI Taxonomy" id="37621"/>
    <lineage>
        <taxon>Eukaryota</taxon>
        <taxon>Metazoa</taxon>
        <taxon>Ecdysozoa</taxon>
        <taxon>Scalidophora</taxon>
        <taxon>Priapulida</taxon>
        <taxon>Priapulimorpha</taxon>
        <taxon>Priapulimorphida</taxon>
        <taxon>Priapulidae</taxon>
        <taxon>Priapulus</taxon>
    </lineage>
</organism>